<sequence length="285" mass="30551">MVTPMDVCHGESSVANDDDSESALLYARTELSVVRVQSDARVHSGSVVNERSGNLPNQVIVLQSRPDGPSSMPMELFPASHGLPYVPNLEHAGSLPSVPASSSSFGVSSRHYTSLRQLAASMPGVERLFLGTRIDEPGVRGISLSIGSEVPTSLFDSSGAELPCTVKLKIWRHDIKYPYATLHPVACCLTISHAVLCRFGTVVASRAIKAAHCLTSIQVYRVSDMELVRVLPSALDEVNVACFHPSPGAGLVYGTKEGKLRILQPNGANSGPDFFAEQNMLEELP</sequence>
<proteinExistence type="predicted"/>
<accession>A0AAV5CNR8</accession>
<evidence type="ECO:0000313" key="1">
    <source>
        <dbReference type="EMBL" id="GJM99762.1"/>
    </source>
</evidence>
<protein>
    <submittedName>
        <fullName evidence="1">Uncharacterized protein</fullName>
    </submittedName>
</protein>
<dbReference type="PANTHER" id="PTHR22874">
    <property type="entry name" value="ACTIVATING MOLECULE IN BECN1-REGULATED AUTOPHAGY PROTEIN 1"/>
    <property type="match status" value="1"/>
</dbReference>
<name>A0AAV5CNR8_ELECO</name>
<evidence type="ECO:0000313" key="2">
    <source>
        <dbReference type="Proteomes" id="UP001054889"/>
    </source>
</evidence>
<keyword evidence="2" id="KW-1185">Reference proteome</keyword>
<dbReference type="AlphaFoldDB" id="A0AAV5CNR8"/>
<reference evidence="1" key="2">
    <citation type="submission" date="2021-12" db="EMBL/GenBank/DDBJ databases">
        <title>Resequencing data analysis of finger millet.</title>
        <authorList>
            <person name="Hatakeyama M."/>
            <person name="Aluri S."/>
            <person name="Balachadran M.T."/>
            <person name="Sivarajan S.R."/>
            <person name="Poveda L."/>
            <person name="Shimizu-Inatsugi R."/>
            <person name="Schlapbach R."/>
            <person name="Sreeman S.M."/>
            <person name="Shimizu K.K."/>
        </authorList>
    </citation>
    <scope>NUCLEOTIDE SEQUENCE</scope>
</reference>
<dbReference type="GO" id="GO:0080008">
    <property type="term" value="C:Cul4-RING E3 ubiquitin ligase complex"/>
    <property type="evidence" value="ECO:0007669"/>
    <property type="project" value="TreeGrafter"/>
</dbReference>
<dbReference type="EMBL" id="BQKI01000008">
    <property type="protein sequence ID" value="GJM99762.1"/>
    <property type="molecule type" value="Genomic_DNA"/>
</dbReference>
<reference evidence="1" key="1">
    <citation type="journal article" date="2018" name="DNA Res.">
        <title>Multiple hybrid de novo genome assembly of finger millet, an orphan allotetraploid crop.</title>
        <authorList>
            <person name="Hatakeyama M."/>
            <person name="Aluri S."/>
            <person name="Balachadran M.T."/>
            <person name="Sivarajan S.R."/>
            <person name="Patrignani A."/>
            <person name="Gruter S."/>
            <person name="Poveda L."/>
            <person name="Shimizu-Inatsugi R."/>
            <person name="Baeten J."/>
            <person name="Francoijs K.J."/>
            <person name="Nataraja K.N."/>
            <person name="Reddy Y.A.N."/>
            <person name="Phadnis S."/>
            <person name="Ravikumar R.L."/>
            <person name="Schlapbach R."/>
            <person name="Sreeman S.M."/>
            <person name="Shimizu K.K."/>
        </authorList>
    </citation>
    <scope>NUCLEOTIDE SEQUENCE</scope>
</reference>
<dbReference type="GO" id="GO:1990756">
    <property type="term" value="F:ubiquitin-like ligase-substrate adaptor activity"/>
    <property type="evidence" value="ECO:0007669"/>
    <property type="project" value="TreeGrafter"/>
</dbReference>
<dbReference type="GO" id="GO:0000045">
    <property type="term" value="P:autophagosome assembly"/>
    <property type="evidence" value="ECO:0007669"/>
    <property type="project" value="TreeGrafter"/>
</dbReference>
<dbReference type="PANTHER" id="PTHR22874:SF1">
    <property type="entry name" value="ACTIVATING MOLECULE IN BECN1-REGULATED AUTOPHAGY PROTEIN 1"/>
    <property type="match status" value="1"/>
</dbReference>
<dbReference type="InterPro" id="IPR052596">
    <property type="entry name" value="AMBRA1_autophagy"/>
</dbReference>
<dbReference type="Proteomes" id="UP001054889">
    <property type="component" value="Unassembled WGS sequence"/>
</dbReference>
<dbReference type="GO" id="GO:0000423">
    <property type="term" value="P:mitophagy"/>
    <property type="evidence" value="ECO:0007669"/>
    <property type="project" value="TreeGrafter"/>
</dbReference>
<organism evidence="1 2">
    <name type="scientific">Eleusine coracana subsp. coracana</name>
    <dbReference type="NCBI Taxonomy" id="191504"/>
    <lineage>
        <taxon>Eukaryota</taxon>
        <taxon>Viridiplantae</taxon>
        <taxon>Streptophyta</taxon>
        <taxon>Embryophyta</taxon>
        <taxon>Tracheophyta</taxon>
        <taxon>Spermatophyta</taxon>
        <taxon>Magnoliopsida</taxon>
        <taxon>Liliopsida</taxon>
        <taxon>Poales</taxon>
        <taxon>Poaceae</taxon>
        <taxon>PACMAD clade</taxon>
        <taxon>Chloridoideae</taxon>
        <taxon>Cynodonteae</taxon>
        <taxon>Eleusininae</taxon>
        <taxon>Eleusine</taxon>
    </lineage>
</organism>
<comment type="caution">
    <text evidence="1">The sequence shown here is derived from an EMBL/GenBank/DDBJ whole genome shotgun (WGS) entry which is preliminary data.</text>
</comment>
<gene>
    <name evidence="1" type="primary">ga16892</name>
    <name evidence="1" type="ORF">PR202_ga16892</name>
</gene>